<dbReference type="RefSeq" id="XP_002288791.1">
    <property type="nucleotide sequence ID" value="XM_002288755.1"/>
</dbReference>
<dbReference type="Gene3D" id="3.40.50.10180">
    <property type="entry name" value="Glycerate kinase, MOFRL-like N-terminal domain"/>
    <property type="match status" value="1"/>
</dbReference>
<dbReference type="STRING" id="35128.B8BXK7"/>
<dbReference type="Pfam" id="PF13660">
    <property type="entry name" value="DUF4147"/>
    <property type="match status" value="1"/>
</dbReference>
<feature type="domain" description="MOFRL-associated" evidence="3">
    <location>
        <begin position="4"/>
        <end position="185"/>
    </location>
</feature>
<name>B8BXK7_THAPS</name>
<dbReference type="InterPro" id="IPR025286">
    <property type="entry name" value="MOFRL_assoc_dom"/>
</dbReference>
<reference evidence="4 5" key="1">
    <citation type="journal article" date="2004" name="Science">
        <title>The genome of the diatom Thalassiosira pseudonana: ecology, evolution, and metabolism.</title>
        <authorList>
            <person name="Armbrust E.V."/>
            <person name="Berges J.A."/>
            <person name="Bowler C."/>
            <person name="Green B.R."/>
            <person name="Martinez D."/>
            <person name="Putnam N.H."/>
            <person name="Zhou S."/>
            <person name="Allen A.E."/>
            <person name="Apt K.E."/>
            <person name="Bechner M."/>
            <person name="Brzezinski M.A."/>
            <person name="Chaal B.K."/>
            <person name="Chiovitti A."/>
            <person name="Davis A.K."/>
            <person name="Demarest M.S."/>
            <person name="Detter J.C."/>
            <person name="Glavina T."/>
            <person name="Goodstein D."/>
            <person name="Hadi M.Z."/>
            <person name="Hellsten U."/>
            <person name="Hildebrand M."/>
            <person name="Jenkins B.D."/>
            <person name="Jurka J."/>
            <person name="Kapitonov V.V."/>
            <person name="Kroger N."/>
            <person name="Lau W.W."/>
            <person name="Lane T.W."/>
            <person name="Larimer F.W."/>
            <person name="Lippmeier J.C."/>
            <person name="Lucas S."/>
            <person name="Medina M."/>
            <person name="Montsant A."/>
            <person name="Obornik M."/>
            <person name="Parker M.S."/>
            <person name="Palenik B."/>
            <person name="Pazour G.J."/>
            <person name="Richardson P.M."/>
            <person name="Rynearson T.A."/>
            <person name="Saito M.A."/>
            <person name="Schwartz D.C."/>
            <person name="Thamatrakoln K."/>
            <person name="Valentin K."/>
            <person name="Vardi A."/>
            <person name="Wilkerson F.P."/>
            <person name="Rokhsar D.S."/>
        </authorList>
    </citation>
    <scope>NUCLEOTIDE SEQUENCE [LARGE SCALE GENOMIC DNA]</scope>
    <source>
        <strain evidence="4 5">CCMP1335</strain>
    </source>
</reference>
<dbReference type="FunFam" id="3.40.50.10180:FF:000004">
    <property type="entry name" value="Glycerate 2-kinase"/>
    <property type="match status" value="1"/>
</dbReference>
<dbReference type="EC" id="1.1.1.81" evidence="4"/>
<dbReference type="PaxDb" id="35128-Thaps261750"/>
<protein>
    <submittedName>
        <fullName evidence="4">Hydroxypyruvate reductase-like protein</fullName>
        <ecNumber evidence="4">1.1.1.81</ecNumber>
    </submittedName>
</protein>
<dbReference type="PANTHER" id="PTHR12227:SF0">
    <property type="entry name" value="GLYCERATE KINASE"/>
    <property type="match status" value="1"/>
</dbReference>
<sequence length="394" mass="41210">ASEILAEAIHKYTTTTKLEGVVIVKDDHATPNEIETLKKHNIVVRSASHPVPDVRSVSGANEILQSASNSDEHTLVIACISGGGSALFCSPRDPLTLEELMATNAALLSSGMSVEKMNVIRKRLENGKGGKLAAAAYPATVLTLVLSDIIGDPLDLIASGPTVPDVSSWMDACQLVDEYGLELDDTPKSSHPAFSNMPSHDQLQSETILVGNNHAAVMAAADMAEKLGYVPVVLGTRVDGEASVVAGVYTSMAEMLTQQRKNDGGKYPIAPLPAALIAGGETTVTLPPKCSGKGGRNQELALAAALKLQEMSLRDVVLVSVGTDGTDGPTDAAGAIVDGASITRIEQNNKNKLSAKETLRNHDAYNFFDSDGDISLIRTGATGTNVADVCITLV</sequence>
<dbReference type="GO" id="GO:0016618">
    <property type="term" value="F:hydroxypyruvate reductase [NAD(P)H] activity"/>
    <property type="evidence" value="ECO:0007669"/>
    <property type="project" value="UniProtKB-EC"/>
</dbReference>
<dbReference type="GO" id="GO:0008887">
    <property type="term" value="F:glycerate kinase activity"/>
    <property type="evidence" value="ECO:0000318"/>
    <property type="project" value="GO_Central"/>
</dbReference>
<dbReference type="Proteomes" id="UP000001449">
    <property type="component" value="Chromosome 3"/>
</dbReference>
<keyword evidence="4" id="KW-0560">Oxidoreductase</keyword>
<feature type="non-terminal residue" evidence="4">
    <location>
        <position position="1"/>
    </location>
</feature>
<dbReference type="InterPro" id="IPR038614">
    <property type="entry name" value="GK_N_sf"/>
</dbReference>
<proteinExistence type="inferred from homology"/>
<dbReference type="InterPro" id="IPR039760">
    <property type="entry name" value="MOFRL_protein"/>
</dbReference>
<dbReference type="eggNOG" id="KOG3935">
    <property type="taxonomic scope" value="Eukaryota"/>
</dbReference>
<dbReference type="InterPro" id="IPR037035">
    <property type="entry name" value="GK-like_C_sf"/>
</dbReference>
<dbReference type="HOGENOM" id="CLU_032279_1_1_1"/>
<feature type="domain" description="MOFRL" evidence="2">
    <location>
        <begin position="275"/>
        <end position="388"/>
    </location>
</feature>
<dbReference type="EMBL" id="CM000640">
    <property type="protein sequence ID" value="EED94227.1"/>
    <property type="molecule type" value="Genomic_DNA"/>
</dbReference>
<dbReference type="KEGG" id="tps:THAPSDRAFT_261750"/>
<organism evidence="4 5">
    <name type="scientific">Thalassiosira pseudonana</name>
    <name type="common">Marine diatom</name>
    <name type="synonym">Cyclotella nana</name>
    <dbReference type="NCBI Taxonomy" id="35128"/>
    <lineage>
        <taxon>Eukaryota</taxon>
        <taxon>Sar</taxon>
        <taxon>Stramenopiles</taxon>
        <taxon>Ochrophyta</taxon>
        <taxon>Bacillariophyta</taxon>
        <taxon>Coscinodiscophyceae</taxon>
        <taxon>Thalassiosirophycidae</taxon>
        <taxon>Thalassiosirales</taxon>
        <taxon>Thalassiosiraceae</taxon>
        <taxon>Thalassiosira</taxon>
    </lineage>
</organism>
<evidence type="ECO:0000256" key="1">
    <source>
        <dbReference type="ARBA" id="ARBA00005393"/>
    </source>
</evidence>
<dbReference type="GO" id="GO:0005737">
    <property type="term" value="C:cytoplasm"/>
    <property type="evidence" value="ECO:0000318"/>
    <property type="project" value="GO_Central"/>
</dbReference>
<dbReference type="InParanoid" id="B8BXK7"/>
<dbReference type="AlphaFoldDB" id="B8BXK7"/>
<dbReference type="Gene3D" id="3.40.1480.10">
    <property type="entry name" value="MOFRL domain"/>
    <property type="match status" value="1"/>
</dbReference>
<evidence type="ECO:0000259" key="2">
    <source>
        <dbReference type="Pfam" id="PF05161"/>
    </source>
</evidence>
<dbReference type="FunFam" id="3.40.1480.10:FF:000002">
    <property type="entry name" value="Glycerate kinase"/>
    <property type="match status" value="1"/>
</dbReference>
<dbReference type="InterPro" id="IPR007835">
    <property type="entry name" value="MOFRL"/>
</dbReference>
<comment type="similarity">
    <text evidence="1">Belongs to the glycerate kinase type-2 family.</text>
</comment>
<dbReference type="GeneID" id="7448707"/>
<dbReference type="OMA" id="GKAAWRM"/>
<keyword evidence="5" id="KW-1185">Reference proteome</keyword>
<evidence type="ECO:0000259" key="3">
    <source>
        <dbReference type="Pfam" id="PF13660"/>
    </source>
</evidence>
<dbReference type="Pfam" id="PF05161">
    <property type="entry name" value="MOFRL"/>
    <property type="match status" value="1"/>
</dbReference>
<feature type="non-terminal residue" evidence="4">
    <location>
        <position position="394"/>
    </location>
</feature>
<evidence type="ECO:0000313" key="4">
    <source>
        <dbReference type="EMBL" id="EED94227.1"/>
    </source>
</evidence>
<reference evidence="4 5" key="2">
    <citation type="journal article" date="2008" name="Nature">
        <title>The Phaeodactylum genome reveals the evolutionary history of diatom genomes.</title>
        <authorList>
            <person name="Bowler C."/>
            <person name="Allen A.E."/>
            <person name="Badger J.H."/>
            <person name="Grimwood J."/>
            <person name="Jabbari K."/>
            <person name="Kuo A."/>
            <person name="Maheswari U."/>
            <person name="Martens C."/>
            <person name="Maumus F."/>
            <person name="Otillar R.P."/>
            <person name="Rayko E."/>
            <person name="Salamov A."/>
            <person name="Vandepoele K."/>
            <person name="Beszteri B."/>
            <person name="Gruber A."/>
            <person name="Heijde M."/>
            <person name="Katinka M."/>
            <person name="Mock T."/>
            <person name="Valentin K."/>
            <person name="Verret F."/>
            <person name="Berges J.A."/>
            <person name="Brownlee C."/>
            <person name="Cadoret J.P."/>
            <person name="Chiovitti A."/>
            <person name="Choi C.J."/>
            <person name="Coesel S."/>
            <person name="De Martino A."/>
            <person name="Detter J.C."/>
            <person name="Durkin C."/>
            <person name="Falciatore A."/>
            <person name="Fournet J."/>
            <person name="Haruta M."/>
            <person name="Huysman M.J."/>
            <person name="Jenkins B.D."/>
            <person name="Jiroutova K."/>
            <person name="Jorgensen R.E."/>
            <person name="Joubert Y."/>
            <person name="Kaplan A."/>
            <person name="Kroger N."/>
            <person name="Kroth P.G."/>
            <person name="La Roche J."/>
            <person name="Lindquist E."/>
            <person name="Lommer M."/>
            <person name="Martin-Jezequel V."/>
            <person name="Lopez P.J."/>
            <person name="Lucas S."/>
            <person name="Mangogna M."/>
            <person name="McGinnis K."/>
            <person name="Medlin L.K."/>
            <person name="Montsant A."/>
            <person name="Oudot-Le Secq M.P."/>
            <person name="Napoli C."/>
            <person name="Obornik M."/>
            <person name="Parker M.S."/>
            <person name="Petit J.L."/>
            <person name="Porcel B.M."/>
            <person name="Poulsen N."/>
            <person name="Robison M."/>
            <person name="Rychlewski L."/>
            <person name="Rynearson T.A."/>
            <person name="Schmutz J."/>
            <person name="Shapiro H."/>
            <person name="Siaut M."/>
            <person name="Stanley M."/>
            <person name="Sussman M.R."/>
            <person name="Taylor A.R."/>
            <person name="Vardi A."/>
            <person name="von Dassow P."/>
            <person name="Vyverman W."/>
            <person name="Willis A."/>
            <person name="Wyrwicz L.S."/>
            <person name="Rokhsar D.S."/>
            <person name="Weissenbach J."/>
            <person name="Armbrust E.V."/>
            <person name="Green B.R."/>
            <person name="Van de Peer Y."/>
            <person name="Grigoriev I.V."/>
        </authorList>
    </citation>
    <scope>NUCLEOTIDE SEQUENCE [LARGE SCALE GENOMIC DNA]</scope>
    <source>
        <strain evidence="4 5">CCMP1335</strain>
    </source>
</reference>
<dbReference type="SUPFAM" id="SSF82544">
    <property type="entry name" value="GckA/TtuD-like"/>
    <property type="match status" value="1"/>
</dbReference>
<evidence type="ECO:0000313" key="5">
    <source>
        <dbReference type="Proteomes" id="UP000001449"/>
    </source>
</evidence>
<gene>
    <name evidence="4" type="ORF">THAPSDRAFT_261750</name>
</gene>
<dbReference type="PANTHER" id="PTHR12227">
    <property type="entry name" value="GLYCERATE KINASE"/>
    <property type="match status" value="1"/>
</dbReference>
<accession>B8BXK7</accession>